<feature type="region of interest" description="Disordered" evidence="1">
    <location>
        <begin position="106"/>
        <end position="131"/>
    </location>
</feature>
<evidence type="ECO:0000313" key="2">
    <source>
        <dbReference type="EMBL" id="KKM69149.1"/>
    </source>
</evidence>
<organism evidence="2">
    <name type="scientific">marine sediment metagenome</name>
    <dbReference type="NCBI Taxonomy" id="412755"/>
    <lineage>
        <taxon>unclassified sequences</taxon>
        <taxon>metagenomes</taxon>
        <taxon>ecological metagenomes</taxon>
    </lineage>
</organism>
<name>A0A0F9JH13_9ZZZZ</name>
<dbReference type="EMBL" id="LAZR01010040">
    <property type="protein sequence ID" value="KKM69149.1"/>
    <property type="molecule type" value="Genomic_DNA"/>
</dbReference>
<evidence type="ECO:0000256" key="1">
    <source>
        <dbReference type="SAM" id="MobiDB-lite"/>
    </source>
</evidence>
<gene>
    <name evidence="2" type="ORF">LCGC14_1453790</name>
</gene>
<accession>A0A0F9JH13</accession>
<reference evidence="2" key="1">
    <citation type="journal article" date="2015" name="Nature">
        <title>Complex archaea that bridge the gap between prokaryotes and eukaryotes.</title>
        <authorList>
            <person name="Spang A."/>
            <person name="Saw J.H."/>
            <person name="Jorgensen S.L."/>
            <person name="Zaremba-Niedzwiedzka K."/>
            <person name="Martijn J."/>
            <person name="Lind A.E."/>
            <person name="van Eijk R."/>
            <person name="Schleper C."/>
            <person name="Guy L."/>
            <person name="Ettema T.J."/>
        </authorList>
    </citation>
    <scope>NUCLEOTIDE SEQUENCE</scope>
</reference>
<feature type="non-terminal residue" evidence="2">
    <location>
        <position position="1"/>
    </location>
</feature>
<comment type="caution">
    <text evidence="2">The sequence shown here is derived from an EMBL/GenBank/DDBJ whole genome shotgun (WGS) entry which is preliminary data.</text>
</comment>
<protein>
    <submittedName>
        <fullName evidence="2">Uncharacterized protein</fullName>
    </submittedName>
</protein>
<dbReference type="AlphaFoldDB" id="A0A0F9JH13"/>
<proteinExistence type="predicted"/>
<sequence>LLDHEHATEETLKMYKEDALCLDCRSDMSKMDAVDLTKEDQLDFKLSSKSPIPIDVPGATNMGWLVLNHPKVFIGSHITCENYGLTVKFTIIPPTREAGERIVNTMRTDREKRNRKLRPGHKGNAPSRYTL</sequence>